<proteinExistence type="predicted"/>
<reference evidence="2" key="1">
    <citation type="submission" date="2021-02" db="EMBL/GenBank/DDBJ databases">
        <authorList>
            <person name="Nowell W R."/>
        </authorList>
    </citation>
    <scope>NUCLEOTIDE SEQUENCE</scope>
</reference>
<comment type="caution">
    <text evidence="2">The sequence shown here is derived from an EMBL/GenBank/DDBJ whole genome shotgun (WGS) entry which is preliminary data.</text>
</comment>
<name>A0A815CH12_9BILA</name>
<dbReference type="Proteomes" id="UP000663864">
    <property type="component" value="Unassembled WGS sequence"/>
</dbReference>
<dbReference type="PANTHER" id="PTHR45527:SF1">
    <property type="entry name" value="FATTY ACID SYNTHASE"/>
    <property type="match status" value="1"/>
</dbReference>
<dbReference type="Gene3D" id="3.40.50.12780">
    <property type="entry name" value="N-terminal domain of ligase-like"/>
    <property type="match status" value="3"/>
</dbReference>
<dbReference type="GO" id="GO:0031177">
    <property type="term" value="F:phosphopantetheine binding"/>
    <property type="evidence" value="ECO:0007669"/>
    <property type="project" value="TreeGrafter"/>
</dbReference>
<dbReference type="Gene3D" id="3.30.300.30">
    <property type="match status" value="2"/>
</dbReference>
<dbReference type="InterPro" id="IPR042099">
    <property type="entry name" value="ANL_N_sf"/>
</dbReference>
<accession>A0A815CH12</accession>
<dbReference type="InterPro" id="IPR000873">
    <property type="entry name" value="AMP-dep_synth/lig_dom"/>
</dbReference>
<evidence type="ECO:0000259" key="1">
    <source>
        <dbReference type="Pfam" id="PF00501"/>
    </source>
</evidence>
<dbReference type="SUPFAM" id="SSF56801">
    <property type="entry name" value="Acetyl-CoA synthetase-like"/>
    <property type="match status" value="3"/>
</dbReference>
<organism evidence="2 3">
    <name type="scientific">Rotaria sordida</name>
    <dbReference type="NCBI Taxonomy" id="392033"/>
    <lineage>
        <taxon>Eukaryota</taxon>
        <taxon>Metazoa</taxon>
        <taxon>Spiralia</taxon>
        <taxon>Gnathifera</taxon>
        <taxon>Rotifera</taxon>
        <taxon>Eurotatoria</taxon>
        <taxon>Bdelloidea</taxon>
        <taxon>Philodinida</taxon>
        <taxon>Philodinidae</taxon>
        <taxon>Rotaria</taxon>
    </lineage>
</organism>
<dbReference type="EMBL" id="CAJNOT010002134">
    <property type="protein sequence ID" value="CAF1287330.1"/>
    <property type="molecule type" value="Genomic_DNA"/>
</dbReference>
<evidence type="ECO:0000313" key="3">
    <source>
        <dbReference type="Proteomes" id="UP000663864"/>
    </source>
</evidence>
<dbReference type="GO" id="GO:0043041">
    <property type="term" value="P:amino acid activation for nonribosomal peptide biosynthetic process"/>
    <property type="evidence" value="ECO:0007669"/>
    <property type="project" value="TreeGrafter"/>
</dbReference>
<dbReference type="PANTHER" id="PTHR45527">
    <property type="entry name" value="NONRIBOSOMAL PEPTIDE SYNTHETASE"/>
    <property type="match status" value="1"/>
</dbReference>
<gene>
    <name evidence="2" type="ORF">ZHD862_LOCUS27256</name>
</gene>
<sequence length="620" mass="70387">MLQPIGINQEGELCLGGVGVFAGYLGRDDLTAKSLIEIDGQSFYRTGDLVRMDNSGLIYYLGRKDHQVKLRGQRIELAEIEKCLLNTSISACVVTKWGNDHLVAYVQGRDIDEKELNNYCCARLPPFMIPSKFIILERFPLNANGKIDRKSLPSPDFSIMSSMTDNNRAWIEPISDTEKRIYDLWREMLHVEKLSTSDNYINAIPIGMPLPGYHCLLLDEMLQPIGINQEGELCLGGVGVFAGYLGRDDLTAKSLIEIDGQSFYRTGDLVRMDNSGLIYYLGRKDHQVKLRGQRIELAEIEKCLLNTSISACVVTKWGNDHLVAYVQGRDIDEKELNNYCCARLPPFMIPSKFIILERFPLNANGKIDRKSLPSPDFSMISATTDNNRRCIGPISDTEKCIHGLWREMLHVENLSTSDRCRLWNLYGPAETTMDSTCYLVDVSKSTDDKVPIGRPLPNYQCMLLDEMLQPMVINQEGELYIGGVGVFAGYLGRDDLTAKSLVEIDDQSFYRTGDLVRMDSSGLIYYLGRKDHQAFELLPRYEELSVAVLRWLGAHVDNDVKIAHIIPILRYPSNLLRIERGVTTFGYVMLAPFEMTNEVFHTLWEYKIVFMTYLHDALEN</sequence>
<dbReference type="InterPro" id="IPR045851">
    <property type="entry name" value="AMP-bd_C_sf"/>
</dbReference>
<protein>
    <recommendedName>
        <fullName evidence="1">AMP-dependent synthetase/ligase domain-containing protein</fullName>
    </recommendedName>
</protein>
<dbReference type="Pfam" id="PF00501">
    <property type="entry name" value="AMP-binding"/>
    <property type="match status" value="1"/>
</dbReference>
<dbReference type="AlphaFoldDB" id="A0A815CH12"/>
<evidence type="ECO:0000313" key="2">
    <source>
        <dbReference type="EMBL" id="CAF1287330.1"/>
    </source>
</evidence>
<dbReference type="GO" id="GO:0044550">
    <property type="term" value="P:secondary metabolite biosynthetic process"/>
    <property type="evidence" value="ECO:0007669"/>
    <property type="project" value="TreeGrafter"/>
</dbReference>
<dbReference type="GO" id="GO:0005737">
    <property type="term" value="C:cytoplasm"/>
    <property type="evidence" value="ECO:0007669"/>
    <property type="project" value="TreeGrafter"/>
</dbReference>
<feature type="domain" description="AMP-dependent synthetase/ligase" evidence="1">
    <location>
        <begin position="420"/>
        <end position="491"/>
    </location>
</feature>